<dbReference type="Pfam" id="PF09668">
    <property type="entry name" value="Asp_protease"/>
    <property type="match status" value="1"/>
</dbReference>
<dbReference type="SUPFAM" id="SSF50630">
    <property type="entry name" value="Acid proteases"/>
    <property type="match status" value="1"/>
</dbReference>
<reference evidence="7 8" key="1">
    <citation type="journal article" date="2022" name="bioRxiv">
        <title>Genomics of Preaxostyla Flagellates Illuminates Evolutionary Transitions and the Path Towards Mitochondrial Loss.</title>
        <authorList>
            <person name="Novak L.V.F."/>
            <person name="Treitli S.C."/>
            <person name="Pyrih J."/>
            <person name="Halakuc P."/>
            <person name="Pipaliya S.V."/>
            <person name="Vacek V."/>
            <person name="Brzon O."/>
            <person name="Soukal P."/>
            <person name="Eme L."/>
            <person name="Dacks J.B."/>
            <person name="Karnkowska A."/>
            <person name="Elias M."/>
            <person name="Hampl V."/>
        </authorList>
    </citation>
    <scope>NUCLEOTIDE SEQUENCE [LARGE SCALE GENOMIC DNA]</scope>
    <source>
        <strain evidence="7">NAU3</strain>
        <tissue evidence="7">Gut</tissue>
    </source>
</reference>
<evidence type="ECO:0000259" key="5">
    <source>
        <dbReference type="PROSITE" id="PS50030"/>
    </source>
</evidence>
<accession>A0ABQ9XXK8</accession>
<dbReference type="Gene3D" id="2.40.70.10">
    <property type="entry name" value="Acid Proteases"/>
    <property type="match status" value="1"/>
</dbReference>
<gene>
    <name evidence="7" type="ORF">BLNAU_8783</name>
</gene>
<name>A0ABQ9XXK8_9EUKA</name>
<evidence type="ECO:0000313" key="8">
    <source>
        <dbReference type="Proteomes" id="UP001281761"/>
    </source>
</evidence>
<dbReference type="PROSITE" id="PS50030">
    <property type="entry name" value="UBA"/>
    <property type="match status" value="1"/>
</dbReference>
<dbReference type="PANTHER" id="PTHR12917">
    <property type="entry name" value="ASPARTYL PROTEASE DDI-RELATED"/>
    <property type="match status" value="1"/>
</dbReference>
<protein>
    <submittedName>
        <fullName evidence="7">DNA damage-inducible protein 1</fullName>
        <ecNumber evidence="7">3.4.23.-</ecNumber>
    </submittedName>
</protein>
<dbReference type="Proteomes" id="UP001281761">
    <property type="component" value="Unassembled WGS sequence"/>
</dbReference>
<dbReference type="Pfam" id="PF00627">
    <property type="entry name" value="UBA"/>
    <property type="match status" value="1"/>
</dbReference>
<proteinExistence type="inferred from homology"/>
<dbReference type="InterPro" id="IPR001995">
    <property type="entry name" value="Peptidase_A2_cat"/>
</dbReference>
<organism evidence="7 8">
    <name type="scientific">Blattamonas nauphoetae</name>
    <dbReference type="NCBI Taxonomy" id="2049346"/>
    <lineage>
        <taxon>Eukaryota</taxon>
        <taxon>Metamonada</taxon>
        <taxon>Preaxostyla</taxon>
        <taxon>Oxymonadida</taxon>
        <taxon>Blattamonas</taxon>
    </lineage>
</organism>
<sequence>MEPETYIAYIRSDPVASNLLQQSRPDIYQAVQIGDTDVVDLYLMEVYNHKMKVYHKLQQRQRMIDANPNSVEAQTAIMANIHRIAIKENFEKAMEEIPESFVSVHMLYIPVEINGRPVQVFVDSGAQITVISRTLCDHCGIGHLIDKSVKGRAVGVGTAESVGRIHAVPLKIGTKLYTTSFMVLEGGPVDCLLGLDMLRRHRCVIDLDQNVIRIGGESLPFLTEQQTKTSMLDEKTPLGYTPDPPVAQKKSAPINLIPQLTYSEQNLQSLLDMGVDRDRAIQALTAANDNLDAAIDLI</sequence>
<evidence type="ECO:0000256" key="3">
    <source>
        <dbReference type="ARBA" id="ARBA00022750"/>
    </source>
</evidence>
<dbReference type="InterPro" id="IPR019103">
    <property type="entry name" value="Peptidase_aspartic_DDI1-type"/>
</dbReference>
<keyword evidence="3" id="KW-0064">Aspartyl protease</keyword>
<evidence type="ECO:0000259" key="6">
    <source>
        <dbReference type="PROSITE" id="PS50175"/>
    </source>
</evidence>
<feature type="domain" description="Peptidase A2" evidence="6">
    <location>
        <begin position="118"/>
        <end position="197"/>
    </location>
</feature>
<keyword evidence="4 7" id="KW-0378">Hydrolase</keyword>
<comment type="caution">
    <text evidence="7">The sequence shown here is derived from an EMBL/GenBank/DDBJ whole genome shotgun (WGS) entry which is preliminary data.</text>
</comment>
<evidence type="ECO:0000256" key="1">
    <source>
        <dbReference type="ARBA" id="ARBA00009136"/>
    </source>
</evidence>
<keyword evidence="2" id="KW-0645">Protease</keyword>
<feature type="domain" description="UBA" evidence="5">
    <location>
        <begin position="261"/>
        <end position="298"/>
    </location>
</feature>
<evidence type="ECO:0000256" key="4">
    <source>
        <dbReference type="ARBA" id="ARBA00022801"/>
    </source>
</evidence>
<dbReference type="InterPro" id="IPR009060">
    <property type="entry name" value="UBA-like_sf"/>
</dbReference>
<dbReference type="PANTHER" id="PTHR12917:SF1">
    <property type="entry name" value="AT13091P"/>
    <property type="match status" value="1"/>
</dbReference>
<dbReference type="CDD" id="cd05479">
    <property type="entry name" value="RP_DDI"/>
    <property type="match status" value="1"/>
</dbReference>
<dbReference type="InterPro" id="IPR015940">
    <property type="entry name" value="UBA"/>
</dbReference>
<dbReference type="EC" id="3.4.23.-" evidence="7"/>
<dbReference type="GO" id="GO:0016787">
    <property type="term" value="F:hydrolase activity"/>
    <property type="evidence" value="ECO:0007669"/>
    <property type="project" value="UniProtKB-KW"/>
</dbReference>
<dbReference type="PROSITE" id="PS50175">
    <property type="entry name" value="ASP_PROT_RETROV"/>
    <property type="match status" value="1"/>
</dbReference>
<evidence type="ECO:0000256" key="2">
    <source>
        <dbReference type="ARBA" id="ARBA00022670"/>
    </source>
</evidence>
<dbReference type="SMART" id="SM00165">
    <property type="entry name" value="UBA"/>
    <property type="match status" value="1"/>
</dbReference>
<keyword evidence="8" id="KW-1185">Reference proteome</keyword>
<evidence type="ECO:0000313" key="7">
    <source>
        <dbReference type="EMBL" id="KAK2956219.1"/>
    </source>
</evidence>
<comment type="similarity">
    <text evidence="1">Belongs to the DDI1 family.</text>
</comment>
<dbReference type="EMBL" id="JARBJD010000058">
    <property type="protein sequence ID" value="KAK2956219.1"/>
    <property type="molecule type" value="Genomic_DNA"/>
</dbReference>
<dbReference type="InterPro" id="IPR021109">
    <property type="entry name" value="Peptidase_aspartic_dom_sf"/>
</dbReference>
<dbReference type="Gene3D" id="1.10.8.10">
    <property type="entry name" value="DNA helicase RuvA subunit, C-terminal domain"/>
    <property type="match status" value="1"/>
</dbReference>
<dbReference type="SUPFAM" id="SSF46934">
    <property type="entry name" value="UBA-like"/>
    <property type="match status" value="1"/>
</dbReference>